<evidence type="ECO:0000313" key="3">
    <source>
        <dbReference type="Proteomes" id="UP001389717"/>
    </source>
</evidence>
<name>A0ABU9K5G1_9BACI</name>
<reference evidence="2 3" key="1">
    <citation type="submission" date="2024-04" db="EMBL/GenBank/DDBJ databases">
        <title>Bacillus oryzaecorticis sp. nov., a moderately halophilic bacterium isolated from rice husks.</title>
        <authorList>
            <person name="Zhu H.-S."/>
        </authorList>
    </citation>
    <scope>NUCLEOTIDE SEQUENCE [LARGE SCALE GENOMIC DNA]</scope>
    <source>
        <strain evidence="2 3">ZC255</strain>
    </source>
</reference>
<protein>
    <submittedName>
        <fullName evidence="2">Uncharacterized protein</fullName>
    </submittedName>
</protein>
<organism evidence="2 3">
    <name type="scientific">Rossellomorea oryzaecorticis</name>
    <dbReference type="NCBI Taxonomy" id="1396505"/>
    <lineage>
        <taxon>Bacteria</taxon>
        <taxon>Bacillati</taxon>
        <taxon>Bacillota</taxon>
        <taxon>Bacilli</taxon>
        <taxon>Bacillales</taxon>
        <taxon>Bacillaceae</taxon>
        <taxon>Rossellomorea</taxon>
    </lineage>
</organism>
<dbReference type="RefSeq" id="WP_341980405.1">
    <property type="nucleotide sequence ID" value="NZ_JBBYAF010000004.1"/>
</dbReference>
<gene>
    <name evidence="2" type="ORF">AAEO50_03340</name>
</gene>
<dbReference type="Proteomes" id="UP001389717">
    <property type="component" value="Unassembled WGS sequence"/>
</dbReference>
<accession>A0ABU9K5G1</accession>
<proteinExistence type="predicted"/>
<feature type="compositionally biased region" description="Basic and acidic residues" evidence="1">
    <location>
        <begin position="63"/>
        <end position="79"/>
    </location>
</feature>
<sequence length="102" mass="11620">MSLKAIEMQVALPRTFEAAKQADQHNVHNHLAQSAASIELEKELRKKRHTATEIEHKGEAGLHREKHQGNDHFETKQRSDSTAVEIKVRSHPYKGKKIDYSG</sequence>
<keyword evidence="3" id="KW-1185">Reference proteome</keyword>
<evidence type="ECO:0000313" key="2">
    <source>
        <dbReference type="EMBL" id="MEL3971304.1"/>
    </source>
</evidence>
<comment type="caution">
    <text evidence="2">The sequence shown here is derived from an EMBL/GenBank/DDBJ whole genome shotgun (WGS) entry which is preliminary data.</text>
</comment>
<dbReference type="EMBL" id="JBBYAF010000004">
    <property type="protein sequence ID" value="MEL3971304.1"/>
    <property type="molecule type" value="Genomic_DNA"/>
</dbReference>
<feature type="region of interest" description="Disordered" evidence="1">
    <location>
        <begin position="63"/>
        <end position="102"/>
    </location>
</feature>
<evidence type="ECO:0000256" key="1">
    <source>
        <dbReference type="SAM" id="MobiDB-lite"/>
    </source>
</evidence>